<feature type="domain" description="Glycosyl hydrolase-like 10" evidence="2">
    <location>
        <begin position="90"/>
        <end position="424"/>
    </location>
</feature>
<dbReference type="Gene3D" id="3.20.20.80">
    <property type="entry name" value="Glycosidases"/>
    <property type="match status" value="1"/>
</dbReference>
<name>B7LRF3_ESCF3</name>
<evidence type="ECO:0000313" key="4">
    <source>
        <dbReference type="Proteomes" id="UP000000745"/>
    </source>
</evidence>
<dbReference type="Proteomes" id="UP000000745">
    <property type="component" value="Chromosome"/>
</dbReference>
<organism evidence="3 4">
    <name type="scientific">Escherichia fergusonii (strain ATCC 35469 / DSM 13698 / CCUG 18766 / IAM 14443 / JCM 21226 / LMG 7866 / NBRC 102419 / NCTC 12128 / CDC 0568-73)</name>
    <dbReference type="NCBI Taxonomy" id="585054"/>
    <lineage>
        <taxon>Bacteria</taxon>
        <taxon>Pseudomonadati</taxon>
        <taxon>Pseudomonadota</taxon>
        <taxon>Gammaproteobacteria</taxon>
        <taxon>Enterobacterales</taxon>
        <taxon>Enterobacteriaceae</taxon>
        <taxon>Escherichia</taxon>
    </lineage>
</organism>
<dbReference type="InterPro" id="IPR003790">
    <property type="entry name" value="GHL10"/>
</dbReference>
<dbReference type="KEGG" id="efe:EFER_1578"/>
<dbReference type="HOGENOM" id="CLU_019247_0_1_6"/>
<dbReference type="InterPro" id="IPR052177">
    <property type="entry name" value="Divisome_Glycosyl_Hydrolase"/>
</dbReference>
<dbReference type="Pfam" id="PF02638">
    <property type="entry name" value="GHL10"/>
    <property type="match status" value="1"/>
</dbReference>
<dbReference type="PANTHER" id="PTHR43405">
    <property type="entry name" value="GLYCOSYL HYDROLASE DIGH"/>
    <property type="match status" value="1"/>
</dbReference>
<reference evidence="4" key="1">
    <citation type="journal article" date="2009" name="PLoS Genet.">
        <title>Organised genome dynamics in the Escherichia coli species results in highly diverse adaptive paths.</title>
        <authorList>
            <person name="Touchon M."/>
            <person name="Hoede C."/>
            <person name="Tenaillon O."/>
            <person name="Barbe V."/>
            <person name="Baeriswyl S."/>
            <person name="Bidet P."/>
            <person name="Bingen E."/>
            <person name="Bonacorsi S."/>
            <person name="Bouchier C."/>
            <person name="Bouvet O."/>
            <person name="Calteau A."/>
            <person name="Chiapello H."/>
            <person name="Clermont O."/>
            <person name="Cruveiller S."/>
            <person name="Danchin A."/>
            <person name="Diard M."/>
            <person name="Dossat C."/>
            <person name="Karoui M.E."/>
            <person name="Frapy E."/>
            <person name="Garry L."/>
            <person name="Ghigo J.M."/>
            <person name="Gilles A.M."/>
            <person name="Johnson J."/>
            <person name="Le Bouguenec C."/>
            <person name="Lescat M."/>
            <person name="Mangenot S."/>
            <person name="Martinez-Jehanne V."/>
            <person name="Matic I."/>
            <person name="Nassif X."/>
            <person name="Oztas S."/>
            <person name="Petit M.A."/>
            <person name="Pichon C."/>
            <person name="Rouy Z."/>
            <person name="Ruf C.S."/>
            <person name="Schneider D."/>
            <person name="Tourret J."/>
            <person name="Vacherie B."/>
            <person name="Vallenet D."/>
            <person name="Medigue C."/>
            <person name="Rocha E.P.C."/>
            <person name="Denamur E."/>
        </authorList>
    </citation>
    <scope>NUCLEOTIDE SEQUENCE [LARGE SCALE GENOMIC DNA]</scope>
    <source>
        <strain evidence="4">ATCC 35469 / DSM 13698 / BCRC 15582 / CCUG 18766 / IAM 14443 / JCM 21226 / LMG 7866 / NBRC 102419 / NCTC 12128 / CDC 0568-73</strain>
    </source>
</reference>
<sequence length="474" mass="53709">MMNLITPVFFVTVGCIDLPWISTRMSGTYVYRKSGMDICSRNVTLVARRSCSLIALAVLLCSCKSTPPTSLVTPVQKTQPPASTQLSQQPMRGIWLATVSRLDWPPISSVNISNPTSRMHVQQQALTNKLDQLQRLGINTVFFQVKPDATALWPSQILPWSDVMTGKIGQDPGYDPLQFMLDEAHKRGMKVHAWFNPYRVSVNIKPGTIRELNNTLNQQPASVYVQHRDWIKTSGDRLVLDPGIPEVQQWITNIVAEVVSRYPVDGVQFDDYFYTESAGSKLNDNDTFRRYGAGFASKADWRRHNTQQLITQVSRTIKKLNPNVEFGVSPAGVWRNRSHDPMGSDTRGAAAYDESYADTRRWVQLGLLDYIAPQIYWPFSRSAARYDVLAKWWADVVKPTNTRLYIGVAFYKVGEPSKVEPDWMVNGGVPELKKQLDLNDTVPEISGTILFREDYLNKPQTQQAVNYLRSRWGS</sequence>
<evidence type="ECO:0000259" key="2">
    <source>
        <dbReference type="Pfam" id="PF02638"/>
    </source>
</evidence>
<dbReference type="AlphaFoldDB" id="B7LRF3"/>
<dbReference type="PANTHER" id="PTHR43405:SF1">
    <property type="entry name" value="GLYCOSYL HYDROLASE DIGH"/>
    <property type="match status" value="1"/>
</dbReference>
<evidence type="ECO:0000313" key="3">
    <source>
        <dbReference type="EMBL" id="CAQ89095.1"/>
    </source>
</evidence>
<dbReference type="InterPro" id="IPR017853">
    <property type="entry name" value="GH"/>
</dbReference>
<keyword evidence="3" id="KW-0449">Lipoprotein</keyword>
<accession>B7LRF3</accession>
<keyword evidence="4" id="KW-1185">Reference proteome</keyword>
<dbReference type="EMBL" id="CU928158">
    <property type="protein sequence ID" value="CAQ89095.1"/>
    <property type="molecule type" value="Genomic_DNA"/>
</dbReference>
<protein>
    <submittedName>
        <fullName evidence="3">Lipoprotein</fullName>
    </submittedName>
</protein>
<gene>
    <name evidence="3" type="primary">yddW</name>
    <name evidence="3" type="ordered locus">EFER_1578</name>
</gene>
<evidence type="ECO:0000256" key="1">
    <source>
        <dbReference type="ARBA" id="ARBA00022729"/>
    </source>
</evidence>
<proteinExistence type="predicted"/>
<keyword evidence="1" id="KW-0732">Signal</keyword>
<dbReference type="SUPFAM" id="SSF51445">
    <property type="entry name" value="(Trans)glycosidases"/>
    <property type="match status" value="1"/>
</dbReference>